<protein>
    <submittedName>
        <fullName evidence="1">16626_t:CDS:1</fullName>
    </submittedName>
</protein>
<comment type="caution">
    <text evidence="1">The sequence shown here is derived from an EMBL/GenBank/DDBJ whole genome shotgun (WGS) entry which is preliminary data.</text>
</comment>
<evidence type="ECO:0000313" key="1">
    <source>
        <dbReference type="EMBL" id="CAG8560280.1"/>
    </source>
</evidence>
<sequence length="88" mass="10233">MLSDWKACKDIKETLRQCLFKRNQIEALVPDKREKKLIIKKRARYCAKTRDASCFSQFRKELAEAGVDSKQIDTDAKLLDLTRASNKI</sequence>
<organism evidence="1 2">
    <name type="scientific">Cetraspora pellucida</name>
    <dbReference type="NCBI Taxonomy" id="1433469"/>
    <lineage>
        <taxon>Eukaryota</taxon>
        <taxon>Fungi</taxon>
        <taxon>Fungi incertae sedis</taxon>
        <taxon>Mucoromycota</taxon>
        <taxon>Glomeromycotina</taxon>
        <taxon>Glomeromycetes</taxon>
        <taxon>Diversisporales</taxon>
        <taxon>Gigasporaceae</taxon>
        <taxon>Cetraspora</taxon>
    </lineage>
</organism>
<proteinExistence type="predicted"/>
<accession>A0ACA9LZ23</accession>
<name>A0ACA9LZ23_9GLOM</name>
<evidence type="ECO:0000313" key="2">
    <source>
        <dbReference type="Proteomes" id="UP000789366"/>
    </source>
</evidence>
<dbReference type="Proteomes" id="UP000789366">
    <property type="component" value="Unassembled WGS sequence"/>
</dbReference>
<reference evidence="1" key="1">
    <citation type="submission" date="2021-06" db="EMBL/GenBank/DDBJ databases">
        <authorList>
            <person name="Kallberg Y."/>
            <person name="Tangrot J."/>
            <person name="Rosling A."/>
        </authorList>
    </citation>
    <scope>NUCLEOTIDE SEQUENCE</scope>
    <source>
        <strain evidence="1">28 12/20/2015</strain>
    </source>
</reference>
<keyword evidence="2" id="KW-1185">Reference proteome</keyword>
<dbReference type="EMBL" id="CAJVPW010005785">
    <property type="protein sequence ID" value="CAG8560280.1"/>
    <property type="molecule type" value="Genomic_DNA"/>
</dbReference>
<gene>
    <name evidence="1" type="ORF">SPELUC_LOCUS5575</name>
</gene>